<dbReference type="InParanoid" id="T0RAT0"/>
<feature type="transmembrane region" description="Helical" evidence="1">
    <location>
        <begin position="217"/>
        <end position="235"/>
    </location>
</feature>
<keyword evidence="3" id="KW-1185">Reference proteome</keyword>
<keyword evidence="1" id="KW-1133">Transmembrane helix</keyword>
<evidence type="ECO:0000313" key="3">
    <source>
        <dbReference type="Proteomes" id="UP000030762"/>
    </source>
</evidence>
<dbReference type="RefSeq" id="XP_008619912.1">
    <property type="nucleotide sequence ID" value="XM_008621690.1"/>
</dbReference>
<evidence type="ECO:0000313" key="2">
    <source>
        <dbReference type="EMBL" id="EQC26677.1"/>
    </source>
</evidence>
<accession>T0RAT0</accession>
<feature type="transmembrane region" description="Helical" evidence="1">
    <location>
        <begin position="137"/>
        <end position="157"/>
    </location>
</feature>
<keyword evidence="1" id="KW-0812">Transmembrane</keyword>
<dbReference type="AlphaFoldDB" id="T0RAT0"/>
<dbReference type="OrthoDB" id="78914at2759"/>
<sequence>MTAVVCFWNATVGVCSKKHWPSCGYTWLNVVPVGLFATVWLCYGVRLLQRHGFLARFLQLNASSIHDQVAQGIAIALSQRKFGSDQQLQLQRYVKLCAMCSEWPTYTFTPLSIAFKVSGTPPIVDSLLFSLNFTNEWWNLSMAVGMGMLLLILRQLHPASRYHAPILMRFVYPMTFDLFYIPIISTFLRLGTCVTGYEHLALPGGATCDCLDRFGLFWAVGFIGFFVTYRSALLYKMHIEPLGETMDFRFQPGFQLLMVMARTLYPMITMFVNNQDMTRAGGIGLTTFLLAVSTFLLLYSHKTQPCIGSGRIPNNLRVLTFSSAIYTAFCVLIVLALDAPIRSLYYALFPLPIVWVGAWKVNDRRALLFHIPGVRIPDLLRHPSPDVSLVGAIAALHLNPNNVHDRDLGPILEQLDGLAASVAATPLCRAYALRTLWFSHIENFIKADVLAIGDDAPVGLDLWLKDRANIERRSARRSRDSHQSKKRVKISAVITTSAGPTMDLLPVTAVASSHGATSKHTTTLTTKSQRFRPRRTLGPRAIVPLGRPSRFHVIMIGYTSWISHKESPADAVAQHRRIANLAFDVLAQSSSVHDVAAMHAVSVFLLQWYRTGYLRLNRARYLQLLTTLSATGDPKLVLDATHTLYCLTLDGVFALETWVARPLALSGLLHALGHASRRSVLQAATIAARVAAFAVTRGYNNLSLLLTPRAAASLYTAFQRWTAAYDISVLLEATYLSLHQIASRQRLSYPGVPSKSTRLLLAVKRAKARFKRNIGKVEPVPSASTRLSSMKMRLSMLLQMHNPKRDPGPVAKALTFRQLVNTVRGKAKAVPVYIPLDVVPEIERRHAIRRQLVLKLELAFEMVTTNAPGYDRRRSCIASKRPELDDAVTNALKLVQVAAECALQEYVATALDPTMRAFVHPYLHQFENDTPGSQRWRWPWR</sequence>
<evidence type="ECO:0000256" key="1">
    <source>
        <dbReference type="SAM" id="Phobius"/>
    </source>
</evidence>
<organism evidence="2 3">
    <name type="scientific">Saprolegnia diclina (strain VS20)</name>
    <dbReference type="NCBI Taxonomy" id="1156394"/>
    <lineage>
        <taxon>Eukaryota</taxon>
        <taxon>Sar</taxon>
        <taxon>Stramenopiles</taxon>
        <taxon>Oomycota</taxon>
        <taxon>Saprolegniomycetes</taxon>
        <taxon>Saprolegniales</taxon>
        <taxon>Saprolegniaceae</taxon>
        <taxon>Saprolegnia</taxon>
    </lineage>
</organism>
<proteinExistence type="predicted"/>
<dbReference type="eggNOG" id="ENOG502S7CD">
    <property type="taxonomic scope" value="Eukaryota"/>
</dbReference>
<feature type="transmembrane region" description="Helical" evidence="1">
    <location>
        <begin position="280"/>
        <end position="298"/>
    </location>
</feature>
<feature type="transmembrane region" description="Helical" evidence="1">
    <location>
        <begin position="318"/>
        <end position="337"/>
    </location>
</feature>
<protein>
    <submittedName>
        <fullName evidence="2">Uncharacterized protein</fullName>
    </submittedName>
</protein>
<feature type="transmembrane region" description="Helical" evidence="1">
    <location>
        <begin position="27"/>
        <end position="48"/>
    </location>
</feature>
<dbReference type="EMBL" id="JH767225">
    <property type="protein sequence ID" value="EQC26677.1"/>
    <property type="molecule type" value="Genomic_DNA"/>
</dbReference>
<dbReference type="Proteomes" id="UP000030762">
    <property type="component" value="Unassembled WGS sequence"/>
</dbReference>
<feature type="transmembrane region" description="Helical" evidence="1">
    <location>
        <begin position="178"/>
        <end position="197"/>
    </location>
</feature>
<dbReference type="VEuPathDB" id="FungiDB:SDRG_15515"/>
<gene>
    <name evidence="2" type="ORF">SDRG_15515</name>
</gene>
<keyword evidence="1" id="KW-0472">Membrane</keyword>
<dbReference type="GeneID" id="19956242"/>
<name>T0RAT0_SAPDV</name>
<reference evidence="2 3" key="1">
    <citation type="submission" date="2012-04" db="EMBL/GenBank/DDBJ databases">
        <title>The Genome Sequence of Saprolegnia declina VS20.</title>
        <authorList>
            <consortium name="The Broad Institute Genome Sequencing Platform"/>
            <person name="Russ C."/>
            <person name="Nusbaum C."/>
            <person name="Tyler B."/>
            <person name="van West P."/>
            <person name="Dieguez-Uribeondo J."/>
            <person name="de Bruijn I."/>
            <person name="Tripathy S."/>
            <person name="Jiang R."/>
            <person name="Young S.K."/>
            <person name="Zeng Q."/>
            <person name="Gargeya S."/>
            <person name="Fitzgerald M."/>
            <person name="Haas B."/>
            <person name="Abouelleil A."/>
            <person name="Alvarado L."/>
            <person name="Arachchi H.M."/>
            <person name="Berlin A."/>
            <person name="Chapman S.B."/>
            <person name="Goldberg J."/>
            <person name="Griggs A."/>
            <person name="Gujja S."/>
            <person name="Hansen M."/>
            <person name="Howarth C."/>
            <person name="Imamovic A."/>
            <person name="Larimer J."/>
            <person name="McCowen C."/>
            <person name="Montmayeur A."/>
            <person name="Murphy C."/>
            <person name="Neiman D."/>
            <person name="Pearson M."/>
            <person name="Priest M."/>
            <person name="Roberts A."/>
            <person name="Saif S."/>
            <person name="Shea T."/>
            <person name="Sisk P."/>
            <person name="Sykes S."/>
            <person name="Wortman J."/>
            <person name="Nusbaum C."/>
            <person name="Birren B."/>
        </authorList>
    </citation>
    <scope>NUCLEOTIDE SEQUENCE [LARGE SCALE GENOMIC DNA]</scope>
    <source>
        <strain evidence="2 3">VS20</strain>
    </source>
</reference>